<keyword evidence="3" id="KW-1185">Reference proteome</keyword>
<feature type="domain" description="C5orf34-like C-terminal" evidence="1">
    <location>
        <begin position="508"/>
        <end position="570"/>
    </location>
</feature>
<dbReference type="InterPro" id="IPR053901">
    <property type="entry name" value="C5orf34-like"/>
</dbReference>
<organism evidence="2 3">
    <name type="scientific">Anaeromyces robustus</name>
    <dbReference type="NCBI Taxonomy" id="1754192"/>
    <lineage>
        <taxon>Eukaryota</taxon>
        <taxon>Fungi</taxon>
        <taxon>Fungi incertae sedis</taxon>
        <taxon>Chytridiomycota</taxon>
        <taxon>Chytridiomycota incertae sedis</taxon>
        <taxon>Neocallimastigomycetes</taxon>
        <taxon>Neocallimastigales</taxon>
        <taxon>Neocallimastigaceae</taxon>
        <taxon>Anaeromyces</taxon>
    </lineage>
</organism>
<protein>
    <recommendedName>
        <fullName evidence="1">C5orf34-like C-terminal domain-containing protein</fullName>
    </recommendedName>
</protein>
<dbReference type="Pfam" id="PF15016">
    <property type="entry name" value="C5orf34_C"/>
    <property type="match status" value="1"/>
</dbReference>
<dbReference type="PANTHER" id="PTHR34531:SF1">
    <property type="entry name" value="CHROMOSOME 5 OPEN READING FRAME 34"/>
    <property type="match status" value="1"/>
</dbReference>
<dbReference type="PANTHER" id="PTHR34531">
    <property type="entry name" value="ZGC:153352"/>
    <property type="match status" value="1"/>
</dbReference>
<proteinExistence type="predicted"/>
<gene>
    <name evidence="2" type="ORF">BCR32DRAFT_246904</name>
</gene>
<evidence type="ECO:0000259" key="1">
    <source>
        <dbReference type="Pfam" id="PF15016"/>
    </source>
</evidence>
<sequence length="663" mass="79006">MQNSYKPVSNAIEQAVLFNDTQEFSFYFILENLISLHFSKTGHSILYETPFNDKNKIFPLHIRPSLLLSYSTTFQNNLNKPNLTQSSFNTHHEKNINNIHHSNNLKQPSITNKQKTSFVLSKYKNYVKEALKIRNMYSLYPYFPIEWIINENDNWFRTNSKLEYVHWPYISFQEDGFSFEEFKKNSNTNSDILFKKLNITISSNNTTTIQSLDKYVTIIISSHYQIFKVRYPMYLGNFSNNLFDYSPLKNTFNDFYHGQYVYQYIIQEFSIKDIPEWCLYPLWLYQQCINVNLSIPNPLIDNKKKDMYVEKIPQYTSIKDTVLQSPPDFQHPRSIKFIYTPEATYRLLPTNEIEIKVNDDEAIFRILGQDMTYISVYFPERQGQEDIIKWKGIGKTFNTFITNHISNKRYPIQKYLHKALILYQSINNNNSNNNNNSTSPFNDNTIMKTNNFDMNSFKQQINEYDTSHNIKKSLPIQFYNYGLNKKDLIPISSSLSSQVQEHLTINDNDFWAYCDGRVRVVFSDRVIVLLKINSDQCEIIQRNGEKIILRLFKAFDYEKYIKISYNFAKWAFSTKAHREAEKLKKVQIKNKIQNEIRRNEIFLTLTDYSRLQRYLKYDKMLSNLNDDIKNRYINQEYQPDNMKLSDLIEEIKEKNKKFLLNTK</sequence>
<dbReference type="EMBL" id="MCFG01000198">
    <property type="protein sequence ID" value="ORX78788.1"/>
    <property type="molecule type" value="Genomic_DNA"/>
</dbReference>
<reference evidence="2 3" key="2">
    <citation type="submission" date="2016-08" db="EMBL/GenBank/DDBJ databases">
        <title>Pervasive Adenine N6-methylation of Active Genes in Fungi.</title>
        <authorList>
            <consortium name="DOE Joint Genome Institute"/>
            <person name="Mondo S.J."/>
            <person name="Dannebaum R.O."/>
            <person name="Kuo R.C."/>
            <person name="Labutti K."/>
            <person name="Haridas S."/>
            <person name="Kuo A."/>
            <person name="Salamov A."/>
            <person name="Ahrendt S.R."/>
            <person name="Lipzen A."/>
            <person name="Sullivan W."/>
            <person name="Andreopoulos W.B."/>
            <person name="Clum A."/>
            <person name="Lindquist E."/>
            <person name="Daum C."/>
            <person name="Ramamoorthy G.K."/>
            <person name="Gryganskyi A."/>
            <person name="Culley D."/>
            <person name="Magnuson J.K."/>
            <person name="James T.Y."/>
            <person name="O'Malley M.A."/>
            <person name="Stajich J.E."/>
            <person name="Spatafora J.W."/>
            <person name="Visel A."/>
            <person name="Grigoriev I.V."/>
        </authorList>
    </citation>
    <scope>NUCLEOTIDE SEQUENCE [LARGE SCALE GENOMIC DNA]</scope>
    <source>
        <strain evidence="2 3">S4</strain>
    </source>
</reference>
<name>A0A1Y1WZL3_9FUNG</name>
<dbReference type="InterPro" id="IPR027865">
    <property type="entry name" value="C5orf34-like_C"/>
</dbReference>
<comment type="caution">
    <text evidence="2">The sequence shown here is derived from an EMBL/GenBank/DDBJ whole genome shotgun (WGS) entry which is preliminary data.</text>
</comment>
<evidence type="ECO:0000313" key="2">
    <source>
        <dbReference type="EMBL" id="ORX78788.1"/>
    </source>
</evidence>
<dbReference type="AlphaFoldDB" id="A0A1Y1WZL3"/>
<evidence type="ECO:0000313" key="3">
    <source>
        <dbReference type="Proteomes" id="UP000193944"/>
    </source>
</evidence>
<dbReference type="OrthoDB" id="2141015at2759"/>
<accession>A0A1Y1WZL3</accession>
<dbReference type="Proteomes" id="UP000193944">
    <property type="component" value="Unassembled WGS sequence"/>
</dbReference>
<reference evidence="2 3" key="1">
    <citation type="submission" date="2016-08" db="EMBL/GenBank/DDBJ databases">
        <title>A Parts List for Fungal Cellulosomes Revealed by Comparative Genomics.</title>
        <authorList>
            <consortium name="DOE Joint Genome Institute"/>
            <person name="Haitjema C.H."/>
            <person name="Gilmore S.P."/>
            <person name="Henske J.K."/>
            <person name="Solomon K.V."/>
            <person name="De Groot R."/>
            <person name="Kuo A."/>
            <person name="Mondo S.J."/>
            <person name="Salamov A.A."/>
            <person name="Labutti K."/>
            <person name="Zhao Z."/>
            <person name="Chiniquy J."/>
            <person name="Barry K."/>
            <person name="Brewer H.M."/>
            <person name="Purvine S.O."/>
            <person name="Wright A.T."/>
            <person name="Boxma B."/>
            <person name="Van Alen T."/>
            <person name="Hackstein J.H."/>
            <person name="Baker S.E."/>
            <person name="Grigoriev I.V."/>
            <person name="O'Malley M.A."/>
        </authorList>
    </citation>
    <scope>NUCLEOTIDE SEQUENCE [LARGE SCALE GENOMIC DNA]</scope>
    <source>
        <strain evidence="2 3">S4</strain>
    </source>
</reference>